<accession>A0A139KWV2</accession>
<evidence type="ECO:0000313" key="1">
    <source>
        <dbReference type="EMBL" id="KXT43665.1"/>
    </source>
</evidence>
<protein>
    <submittedName>
        <fullName evidence="1">Uncharacterized protein</fullName>
    </submittedName>
</protein>
<organism evidence="1">
    <name type="scientific">Bacteroides intestinalis</name>
    <dbReference type="NCBI Taxonomy" id="329854"/>
    <lineage>
        <taxon>Bacteria</taxon>
        <taxon>Pseudomonadati</taxon>
        <taxon>Bacteroidota</taxon>
        <taxon>Bacteroidia</taxon>
        <taxon>Bacteroidales</taxon>
        <taxon>Bacteroidaceae</taxon>
        <taxon>Bacteroides</taxon>
    </lineage>
</organism>
<name>A0A139KWV2_9BACE</name>
<evidence type="ECO:0000313" key="2">
    <source>
        <dbReference type="Proteomes" id="UP000070319"/>
    </source>
</evidence>
<dbReference type="EMBL" id="LTDF01000155">
    <property type="protein sequence ID" value="KXT43665.1"/>
    <property type="molecule type" value="Genomic_DNA"/>
</dbReference>
<comment type="caution">
    <text evidence="1">The sequence shown here is derived from an EMBL/GenBank/DDBJ whole genome shotgun (WGS) entry which is preliminary data.</text>
</comment>
<reference evidence="1 2" key="1">
    <citation type="submission" date="2016-02" db="EMBL/GenBank/DDBJ databases">
        <authorList>
            <person name="Wen L."/>
            <person name="He K."/>
            <person name="Yang H."/>
        </authorList>
    </citation>
    <scope>NUCLEOTIDE SEQUENCE [LARGE SCALE GENOMIC DNA]</scope>
    <source>
        <strain evidence="1 2">KLE1704</strain>
    </source>
</reference>
<dbReference type="AlphaFoldDB" id="A0A139KWV2"/>
<sequence>MKFYAKSSENLIARLANLHQKPLFYQSLFICFLVPEKRIIFAKVQRRIKSKIRFSYRLSFKLLVVNQSNMLHREIAKFKPLIIS</sequence>
<dbReference type="PATRIC" id="fig|329854.7.peg.4302"/>
<gene>
    <name evidence="1" type="ORF">HMPREF2531_04228</name>
</gene>
<proteinExistence type="predicted"/>
<dbReference type="Proteomes" id="UP000070319">
    <property type="component" value="Unassembled WGS sequence"/>
</dbReference>